<proteinExistence type="inferred from homology"/>
<dbReference type="InterPro" id="IPR002347">
    <property type="entry name" value="SDR_fam"/>
</dbReference>
<protein>
    <submittedName>
        <fullName evidence="4">Putative short-chain dehydrogenase reductase</fullName>
    </submittedName>
</protein>
<dbReference type="SUPFAM" id="SSF51735">
    <property type="entry name" value="NAD(P)-binding Rossmann-fold domains"/>
    <property type="match status" value="1"/>
</dbReference>
<name>A0A0G2E1D2_9PEZI</name>
<evidence type="ECO:0000313" key="4">
    <source>
        <dbReference type="EMBL" id="KKY16574.1"/>
    </source>
</evidence>
<dbReference type="Pfam" id="PF00106">
    <property type="entry name" value="adh_short"/>
    <property type="match status" value="1"/>
</dbReference>
<keyword evidence="3" id="KW-0560">Oxidoreductase</keyword>
<dbReference type="Proteomes" id="UP000034182">
    <property type="component" value="Unassembled WGS sequence"/>
</dbReference>
<dbReference type="EMBL" id="LAQI01000167">
    <property type="protein sequence ID" value="KKY16574.1"/>
    <property type="molecule type" value="Genomic_DNA"/>
</dbReference>
<gene>
    <name evidence="4" type="ORF">UCDDS831_g06913</name>
</gene>
<sequence length="330" mass="35136">MGFATTILHSQFFVTPPLPDSDFTGQTAIVTGATSGLGFEAAKHLLRLGASRVILAVRNVAKGEQAAKELAPAKAAPSSTVEVWQLDLGSFSSVKDFGARVATLDRLDAVVQNAGIMTSQFALVEGCESQIAVNVISPVLLGYLVLPKLQESAAKHGSKGRLAFVGSDLQFIAPLKEKSVPGSLLDALNSEKTASMGDRYGVSKLLLMWAVRDMAQRLPFSSGQSDVVIACLTPGLCKSNLVRDDESWIAGVIRRMLIGIVARSTEVGSRCLVNAVKPELGEECHGAFLMDCKPCADLTGNSNKPEMKEARSKFLDELSTRLRGISPGIF</sequence>
<keyword evidence="2" id="KW-0521">NADP</keyword>
<dbReference type="Gene3D" id="3.40.50.720">
    <property type="entry name" value="NAD(P)-binding Rossmann-like Domain"/>
    <property type="match status" value="1"/>
</dbReference>
<evidence type="ECO:0000256" key="1">
    <source>
        <dbReference type="ARBA" id="ARBA00006484"/>
    </source>
</evidence>
<dbReference type="GO" id="GO:0016491">
    <property type="term" value="F:oxidoreductase activity"/>
    <property type="evidence" value="ECO:0007669"/>
    <property type="project" value="UniProtKB-KW"/>
</dbReference>
<comment type="caution">
    <text evidence="4">The sequence shown here is derived from an EMBL/GenBank/DDBJ whole genome shotgun (WGS) entry which is preliminary data.</text>
</comment>
<evidence type="ECO:0000313" key="5">
    <source>
        <dbReference type="Proteomes" id="UP000034182"/>
    </source>
</evidence>
<evidence type="ECO:0000256" key="3">
    <source>
        <dbReference type="ARBA" id="ARBA00023002"/>
    </source>
</evidence>
<reference evidence="4 5" key="2">
    <citation type="submission" date="2015-05" db="EMBL/GenBank/DDBJ databases">
        <title>Distinctive expansion of gene families associated with plant cell wall degradation and secondary metabolism in the genomes of grapevine trunk pathogens.</title>
        <authorList>
            <person name="Lawrence D.P."/>
            <person name="Travadon R."/>
            <person name="Rolshausen P.E."/>
            <person name="Baumgartner K."/>
        </authorList>
    </citation>
    <scope>NUCLEOTIDE SEQUENCE [LARGE SCALE GENOMIC DNA]</scope>
    <source>
        <strain evidence="4">DS831</strain>
    </source>
</reference>
<comment type="similarity">
    <text evidence="1">Belongs to the short-chain dehydrogenases/reductases (SDR) family.</text>
</comment>
<dbReference type="PRINTS" id="PR00081">
    <property type="entry name" value="GDHRDH"/>
</dbReference>
<dbReference type="PANTHER" id="PTHR24320:SF252">
    <property type="entry name" value="DEHYDROGENASE_REDUCTASE FAMILY PROTEIN, PUTATIVE (AFU_ORTHOLOGUE AFUA_3G08550)-RELATED"/>
    <property type="match status" value="1"/>
</dbReference>
<dbReference type="PANTHER" id="PTHR24320">
    <property type="entry name" value="RETINOL DEHYDROGENASE"/>
    <property type="match status" value="1"/>
</dbReference>
<organism evidence="4 5">
    <name type="scientific">Diplodia seriata</name>
    <dbReference type="NCBI Taxonomy" id="420778"/>
    <lineage>
        <taxon>Eukaryota</taxon>
        <taxon>Fungi</taxon>
        <taxon>Dikarya</taxon>
        <taxon>Ascomycota</taxon>
        <taxon>Pezizomycotina</taxon>
        <taxon>Dothideomycetes</taxon>
        <taxon>Dothideomycetes incertae sedis</taxon>
        <taxon>Botryosphaeriales</taxon>
        <taxon>Botryosphaeriaceae</taxon>
        <taxon>Diplodia</taxon>
    </lineage>
</organism>
<evidence type="ECO:0000256" key="2">
    <source>
        <dbReference type="ARBA" id="ARBA00022857"/>
    </source>
</evidence>
<accession>A0A0G2E1D2</accession>
<dbReference type="InterPro" id="IPR036291">
    <property type="entry name" value="NAD(P)-bd_dom_sf"/>
</dbReference>
<dbReference type="AlphaFoldDB" id="A0A0G2E1D2"/>
<reference evidence="4 5" key="1">
    <citation type="submission" date="2015-03" db="EMBL/GenBank/DDBJ databases">
        <authorList>
            <person name="Morales-Cruz A."/>
            <person name="Amrine K.C."/>
            <person name="Cantu D."/>
        </authorList>
    </citation>
    <scope>NUCLEOTIDE SEQUENCE [LARGE SCALE GENOMIC DNA]</scope>
    <source>
        <strain evidence="4">DS831</strain>
    </source>
</reference>